<dbReference type="OrthoDB" id="913834at2759"/>
<evidence type="ECO:0000313" key="12">
    <source>
        <dbReference type="Proteomes" id="UP000231279"/>
    </source>
</evidence>
<comment type="caution">
    <text evidence="11">The sequence shown here is derived from an EMBL/GenBank/DDBJ whole genome shotgun (WGS) entry which is preliminary data.</text>
</comment>
<feature type="compositionally biased region" description="Acidic residues" evidence="9">
    <location>
        <begin position="53"/>
        <end position="77"/>
    </location>
</feature>
<dbReference type="InterPro" id="IPR013083">
    <property type="entry name" value="Znf_RING/FYVE/PHD"/>
</dbReference>
<accession>A0A2G9GUS0</accession>
<reference evidence="12" key="1">
    <citation type="journal article" date="2018" name="Gigascience">
        <title>Genome assembly of the Pink Ipe (Handroanthus impetiginosus, Bignoniaceae), a highly valued, ecologically keystone Neotropical timber forest tree.</title>
        <authorList>
            <person name="Silva-Junior O.B."/>
            <person name="Grattapaglia D."/>
            <person name="Novaes E."/>
            <person name="Collevatti R.G."/>
        </authorList>
    </citation>
    <scope>NUCLEOTIDE SEQUENCE [LARGE SCALE GENOMIC DNA]</scope>
    <source>
        <strain evidence="12">cv. UFG-1</strain>
    </source>
</reference>
<dbReference type="Gene3D" id="3.30.40.10">
    <property type="entry name" value="Zinc/RING finger domain, C3HC4 (zinc finger)"/>
    <property type="match status" value="1"/>
</dbReference>
<keyword evidence="7" id="KW-0862">Zinc</keyword>
<dbReference type="AlphaFoldDB" id="A0A2G9GUS0"/>
<dbReference type="Proteomes" id="UP000231279">
    <property type="component" value="Unassembled WGS sequence"/>
</dbReference>
<dbReference type="STRING" id="429701.A0A2G9GUS0"/>
<evidence type="ECO:0000256" key="8">
    <source>
        <dbReference type="PROSITE-ProRule" id="PRU00175"/>
    </source>
</evidence>
<keyword evidence="12" id="KW-1185">Reference proteome</keyword>
<dbReference type="GO" id="GO:0061630">
    <property type="term" value="F:ubiquitin protein ligase activity"/>
    <property type="evidence" value="ECO:0007669"/>
    <property type="project" value="UniProtKB-EC"/>
</dbReference>
<evidence type="ECO:0000256" key="1">
    <source>
        <dbReference type="ARBA" id="ARBA00000900"/>
    </source>
</evidence>
<feature type="domain" description="RING-type" evidence="10">
    <location>
        <begin position="139"/>
        <end position="181"/>
    </location>
</feature>
<gene>
    <name evidence="11" type="ORF">CDL12_18438</name>
</gene>
<protein>
    <recommendedName>
        <fullName evidence="2">RING-type E3 ubiquitin transferase</fullName>
        <ecNumber evidence="2">2.3.2.27</ecNumber>
    </recommendedName>
</protein>
<feature type="region of interest" description="Disordered" evidence="9">
    <location>
        <begin position="1"/>
        <end position="77"/>
    </location>
</feature>
<keyword evidence="3" id="KW-0808">Transferase</keyword>
<evidence type="ECO:0000256" key="3">
    <source>
        <dbReference type="ARBA" id="ARBA00022679"/>
    </source>
</evidence>
<name>A0A2G9GUS0_9LAMI</name>
<evidence type="ECO:0000256" key="2">
    <source>
        <dbReference type="ARBA" id="ARBA00012483"/>
    </source>
</evidence>
<evidence type="ECO:0000259" key="10">
    <source>
        <dbReference type="PROSITE" id="PS50089"/>
    </source>
</evidence>
<dbReference type="EMBL" id="NKXS01003649">
    <property type="protein sequence ID" value="PIN08982.1"/>
    <property type="molecule type" value="Genomic_DNA"/>
</dbReference>
<dbReference type="PROSITE" id="PS50089">
    <property type="entry name" value="ZF_RING_2"/>
    <property type="match status" value="1"/>
</dbReference>
<evidence type="ECO:0000256" key="5">
    <source>
        <dbReference type="ARBA" id="ARBA00022771"/>
    </source>
</evidence>
<dbReference type="EC" id="2.3.2.27" evidence="2"/>
<proteinExistence type="predicted"/>
<sequence length="188" mass="21704">MGIVWTFCSSQVPPAPQYFPDDLLNNPCPQPDPEQQPDRGPQPDPNIIRAQEEYESDDDDDDDTSSEDEDYLDESEDDSWISRYEHITAEDVLRAFNFIEHYSNFEWIHGLSEDTITKHLKTRMNKTEDVDEDCEAEICVICQDCLFEGEDEIATLDCRHEYHVGCIKNWLMQKNSCPLCNAKGVCVT</sequence>
<comment type="catalytic activity">
    <reaction evidence="1">
        <text>S-ubiquitinyl-[E2 ubiquitin-conjugating enzyme]-L-cysteine + [acceptor protein]-L-lysine = [E2 ubiquitin-conjugating enzyme]-L-cysteine + N(6)-ubiquitinyl-[acceptor protein]-L-lysine.</text>
        <dbReference type="EC" id="2.3.2.27"/>
    </reaction>
</comment>
<evidence type="ECO:0000256" key="6">
    <source>
        <dbReference type="ARBA" id="ARBA00022786"/>
    </source>
</evidence>
<dbReference type="SMART" id="SM00184">
    <property type="entry name" value="RING"/>
    <property type="match status" value="1"/>
</dbReference>
<evidence type="ECO:0000256" key="9">
    <source>
        <dbReference type="SAM" id="MobiDB-lite"/>
    </source>
</evidence>
<dbReference type="PANTHER" id="PTHR22937">
    <property type="entry name" value="E3 UBIQUITIN-PROTEIN LIGASE RNF165"/>
    <property type="match status" value="1"/>
</dbReference>
<evidence type="ECO:0000256" key="4">
    <source>
        <dbReference type="ARBA" id="ARBA00022723"/>
    </source>
</evidence>
<organism evidence="11 12">
    <name type="scientific">Handroanthus impetiginosus</name>
    <dbReference type="NCBI Taxonomy" id="429701"/>
    <lineage>
        <taxon>Eukaryota</taxon>
        <taxon>Viridiplantae</taxon>
        <taxon>Streptophyta</taxon>
        <taxon>Embryophyta</taxon>
        <taxon>Tracheophyta</taxon>
        <taxon>Spermatophyta</taxon>
        <taxon>Magnoliopsida</taxon>
        <taxon>eudicotyledons</taxon>
        <taxon>Gunneridae</taxon>
        <taxon>Pentapetalae</taxon>
        <taxon>asterids</taxon>
        <taxon>lamiids</taxon>
        <taxon>Lamiales</taxon>
        <taxon>Bignoniaceae</taxon>
        <taxon>Crescentiina</taxon>
        <taxon>Tabebuia alliance</taxon>
        <taxon>Handroanthus</taxon>
    </lineage>
</organism>
<dbReference type="Pfam" id="PF13639">
    <property type="entry name" value="zf-RING_2"/>
    <property type="match status" value="1"/>
</dbReference>
<dbReference type="GO" id="GO:0008270">
    <property type="term" value="F:zinc ion binding"/>
    <property type="evidence" value="ECO:0007669"/>
    <property type="project" value="UniProtKB-KW"/>
</dbReference>
<keyword evidence="4" id="KW-0479">Metal-binding</keyword>
<dbReference type="SUPFAM" id="SSF57850">
    <property type="entry name" value="RING/U-box"/>
    <property type="match status" value="1"/>
</dbReference>
<dbReference type="InterPro" id="IPR001841">
    <property type="entry name" value="Znf_RING"/>
</dbReference>
<dbReference type="InterPro" id="IPR045191">
    <property type="entry name" value="MBR1/2-like"/>
</dbReference>
<feature type="compositionally biased region" description="Pro residues" evidence="9">
    <location>
        <begin position="28"/>
        <end position="44"/>
    </location>
</feature>
<dbReference type="PANTHER" id="PTHR22937:SF65">
    <property type="entry name" value="E3 UBIQUITIN-PROTEIN LIGASE ARK2C"/>
    <property type="match status" value="1"/>
</dbReference>
<evidence type="ECO:0000256" key="7">
    <source>
        <dbReference type="ARBA" id="ARBA00022833"/>
    </source>
</evidence>
<evidence type="ECO:0000313" key="11">
    <source>
        <dbReference type="EMBL" id="PIN08982.1"/>
    </source>
</evidence>
<keyword evidence="5 8" id="KW-0863">Zinc-finger</keyword>
<keyword evidence="6" id="KW-0833">Ubl conjugation pathway</keyword>